<dbReference type="InterPro" id="IPR050367">
    <property type="entry name" value="APC_superfamily"/>
</dbReference>
<keyword evidence="3 7" id="KW-0812">Transmembrane</keyword>
<dbReference type="PIRSF" id="PIRSF006060">
    <property type="entry name" value="AA_transporter"/>
    <property type="match status" value="1"/>
</dbReference>
<keyword evidence="2" id="KW-1003">Cell membrane</keyword>
<feature type="transmembrane region" description="Helical" evidence="7">
    <location>
        <begin position="356"/>
        <end position="374"/>
    </location>
</feature>
<feature type="transmembrane region" description="Helical" evidence="7">
    <location>
        <begin position="62"/>
        <end position="86"/>
    </location>
</feature>
<feature type="transmembrane region" description="Helical" evidence="7">
    <location>
        <begin position="107"/>
        <end position="134"/>
    </location>
</feature>
<dbReference type="InterPro" id="IPR002293">
    <property type="entry name" value="AA/rel_permease1"/>
</dbReference>
<dbReference type="STRING" id="1045773.SAMN05216555_10355"/>
<keyword evidence="9" id="KW-1185">Reference proteome</keyword>
<dbReference type="EMBL" id="FNEI01000003">
    <property type="protein sequence ID" value="SDI54630.1"/>
    <property type="molecule type" value="Genomic_DNA"/>
</dbReference>
<evidence type="ECO:0000256" key="2">
    <source>
        <dbReference type="ARBA" id="ARBA00022475"/>
    </source>
</evidence>
<evidence type="ECO:0000256" key="1">
    <source>
        <dbReference type="ARBA" id="ARBA00004651"/>
    </source>
</evidence>
<feature type="transmembrane region" description="Helical" evidence="7">
    <location>
        <begin position="295"/>
        <end position="322"/>
    </location>
</feature>
<dbReference type="AlphaFoldDB" id="A0A1G8LHB3"/>
<keyword evidence="4 7" id="KW-1133">Transmembrane helix</keyword>
<feature type="transmembrane region" description="Helical" evidence="7">
    <location>
        <begin position="380"/>
        <end position="408"/>
    </location>
</feature>
<feature type="region of interest" description="Disordered" evidence="6">
    <location>
        <begin position="1"/>
        <end position="24"/>
    </location>
</feature>
<dbReference type="PANTHER" id="PTHR42770:SF16">
    <property type="entry name" value="AMINO ACID PERMEASE"/>
    <property type="match status" value="1"/>
</dbReference>
<feature type="transmembrane region" description="Helical" evidence="7">
    <location>
        <begin position="451"/>
        <end position="474"/>
    </location>
</feature>
<evidence type="ECO:0000313" key="9">
    <source>
        <dbReference type="Proteomes" id="UP000182130"/>
    </source>
</evidence>
<dbReference type="GO" id="GO:0005886">
    <property type="term" value="C:plasma membrane"/>
    <property type="evidence" value="ECO:0007669"/>
    <property type="project" value="UniProtKB-SubCell"/>
</dbReference>
<keyword evidence="5 7" id="KW-0472">Membrane</keyword>
<comment type="subcellular location">
    <subcellularLocation>
        <location evidence="1">Cell membrane</location>
        <topology evidence="1">Multi-pass membrane protein</topology>
    </subcellularLocation>
</comment>
<dbReference type="Pfam" id="PF13520">
    <property type="entry name" value="AA_permease_2"/>
    <property type="match status" value="1"/>
</dbReference>
<evidence type="ECO:0000256" key="5">
    <source>
        <dbReference type="ARBA" id="ARBA00023136"/>
    </source>
</evidence>
<evidence type="ECO:0000256" key="7">
    <source>
        <dbReference type="SAM" id="Phobius"/>
    </source>
</evidence>
<feature type="transmembrane region" description="Helical" evidence="7">
    <location>
        <begin position="210"/>
        <end position="231"/>
    </location>
</feature>
<feature type="transmembrane region" description="Helical" evidence="7">
    <location>
        <begin position="420"/>
        <end position="445"/>
    </location>
</feature>
<reference evidence="9" key="1">
    <citation type="submission" date="2016-10" db="EMBL/GenBank/DDBJ databases">
        <authorList>
            <person name="Varghese N."/>
            <person name="Submissions S."/>
        </authorList>
    </citation>
    <scope>NUCLEOTIDE SEQUENCE [LARGE SCALE GENOMIC DNA]</scope>
    <source>
        <strain evidence="9">CGMCC 1.10783</strain>
    </source>
</reference>
<sequence>MKQELHIQRPVAEDFEDNEPRPSSYQLRGRMGTTGLLFTVLAFTAPLGVVFGFVSVNISFGIGVPIAFVAVAILMALFAMGFTGMTKAIPRPGAFYTYIREGLGRPVGLGGSFLALVTYGFNVTSCIVVSGIAVNNLLGAFLPEVTTPWWLWSTVMFAIAWVLSYFNVELSAKVLSVILAVEVLSVAIFDAVIIANGGPEGPSFEPWNPANLFTPTIGVLLLFSIGVFNGFEATAIYRDEVKKPSITIPRATFLAVAFLGIFYAISAFALILSAGTSNAVAVAQADPTAMMPDALLRYFGAFANQVIAILLVTSFFASGLSLQNILSRYTHSLAVDGIFPRAIAKVHSKHGSPHRAAVTVGAVLLLVLVVLVLSGGEENALYAAAAGVAFYGMLLLLCLTAVAVIVYFRRNKTGMSFWRTLVAPIIALVGIGFALLTASLNMGLLVVGDPLLLTVLILIPYASIVAGIVTALVLRRRNADTYGRIGRAVD</sequence>
<accession>A0A1G8LHB3</accession>
<name>A0A1G8LHB3_9MICC</name>
<gene>
    <name evidence="8" type="ORF">SAMN05216555_10355</name>
</gene>
<evidence type="ECO:0000256" key="3">
    <source>
        <dbReference type="ARBA" id="ARBA00022692"/>
    </source>
</evidence>
<dbReference type="Proteomes" id="UP000182130">
    <property type="component" value="Unassembled WGS sequence"/>
</dbReference>
<proteinExistence type="predicted"/>
<feature type="transmembrane region" description="Helical" evidence="7">
    <location>
        <begin position="252"/>
        <end position="275"/>
    </location>
</feature>
<dbReference type="Gene3D" id="1.20.1740.10">
    <property type="entry name" value="Amino acid/polyamine transporter I"/>
    <property type="match status" value="1"/>
</dbReference>
<evidence type="ECO:0000256" key="4">
    <source>
        <dbReference type="ARBA" id="ARBA00022989"/>
    </source>
</evidence>
<feature type="transmembrane region" description="Helical" evidence="7">
    <location>
        <begin position="149"/>
        <end position="168"/>
    </location>
</feature>
<evidence type="ECO:0000313" key="8">
    <source>
        <dbReference type="EMBL" id="SDI54630.1"/>
    </source>
</evidence>
<dbReference type="RefSeq" id="WP_084110804.1">
    <property type="nucleotide sequence ID" value="NZ_JACCBL010000001.1"/>
</dbReference>
<organism evidence="8 9">
    <name type="scientific">Arthrobacter cupressi</name>
    <dbReference type="NCBI Taxonomy" id="1045773"/>
    <lineage>
        <taxon>Bacteria</taxon>
        <taxon>Bacillati</taxon>
        <taxon>Actinomycetota</taxon>
        <taxon>Actinomycetes</taxon>
        <taxon>Micrococcales</taxon>
        <taxon>Micrococcaceae</taxon>
        <taxon>Arthrobacter</taxon>
    </lineage>
</organism>
<dbReference type="PANTHER" id="PTHR42770">
    <property type="entry name" value="AMINO ACID TRANSPORTER-RELATED"/>
    <property type="match status" value="1"/>
</dbReference>
<protein>
    <submittedName>
        <fullName evidence="8">Amino acid transporter</fullName>
    </submittedName>
</protein>
<feature type="transmembrane region" description="Helical" evidence="7">
    <location>
        <begin position="36"/>
        <end position="56"/>
    </location>
</feature>
<feature type="transmembrane region" description="Helical" evidence="7">
    <location>
        <begin position="175"/>
        <end position="198"/>
    </location>
</feature>
<dbReference type="GO" id="GO:0022857">
    <property type="term" value="F:transmembrane transporter activity"/>
    <property type="evidence" value="ECO:0007669"/>
    <property type="project" value="InterPro"/>
</dbReference>
<evidence type="ECO:0000256" key="6">
    <source>
        <dbReference type="SAM" id="MobiDB-lite"/>
    </source>
</evidence>